<evidence type="ECO:0000256" key="9">
    <source>
        <dbReference type="RuleBase" id="RU363060"/>
    </source>
</evidence>
<keyword evidence="9" id="KW-0926">Vacuole</keyword>
<dbReference type="GO" id="GO:0012505">
    <property type="term" value="C:endomembrane system"/>
    <property type="evidence" value="ECO:0007669"/>
    <property type="project" value="UniProtKB-SubCell"/>
</dbReference>
<dbReference type="InterPro" id="IPR011555">
    <property type="entry name" value="ATPase_proteolipid_su_C_euk"/>
</dbReference>
<dbReference type="NCBIfam" id="TIGR01100">
    <property type="entry name" value="V_ATP_synt_C"/>
    <property type="match status" value="1"/>
</dbReference>
<name>F0ZEX8_DICPU</name>
<dbReference type="PANTHER" id="PTHR10263">
    <property type="entry name" value="V-TYPE PROTON ATPASE PROTEOLIPID SUBUNIT"/>
    <property type="match status" value="1"/>
</dbReference>
<organism evidence="11 12">
    <name type="scientific">Dictyostelium purpureum</name>
    <name type="common">Slime mold</name>
    <dbReference type="NCBI Taxonomy" id="5786"/>
    <lineage>
        <taxon>Eukaryota</taxon>
        <taxon>Amoebozoa</taxon>
        <taxon>Evosea</taxon>
        <taxon>Eumycetozoa</taxon>
        <taxon>Dictyostelia</taxon>
        <taxon>Dictyosteliales</taxon>
        <taxon>Dictyosteliaceae</taxon>
        <taxon>Dictyostelium</taxon>
    </lineage>
</organism>
<feature type="transmembrane region" description="Helical" evidence="9">
    <location>
        <begin position="117"/>
        <end position="137"/>
    </location>
</feature>
<evidence type="ECO:0000256" key="6">
    <source>
        <dbReference type="ARBA" id="ARBA00022989"/>
    </source>
</evidence>
<dbReference type="InParanoid" id="F0ZEX8"/>
<feature type="domain" description="V-ATPase proteolipid subunit C-like" evidence="10">
    <location>
        <begin position="115"/>
        <end position="174"/>
    </location>
</feature>
<dbReference type="OMA" id="MSVCPPY"/>
<dbReference type="STRING" id="5786.F0ZEX8"/>
<gene>
    <name evidence="11" type="ORF">DICPUDRAFT_76883</name>
</gene>
<keyword evidence="4 9" id="KW-0812">Transmembrane</keyword>
<comment type="similarity">
    <text evidence="2 9">Belongs to the V-ATPase proteolipid subunit family.</text>
</comment>
<feature type="transmembrane region" description="Helical" evidence="9">
    <location>
        <begin position="149"/>
        <end position="174"/>
    </location>
</feature>
<evidence type="ECO:0000256" key="8">
    <source>
        <dbReference type="ARBA" id="ARBA00023136"/>
    </source>
</evidence>
<keyword evidence="8 9" id="KW-0472">Membrane</keyword>
<dbReference type="CDD" id="cd18175">
    <property type="entry name" value="ATP-synt_Vo_c_ATP6C_rpt1"/>
    <property type="match status" value="1"/>
</dbReference>
<keyword evidence="5 9" id="KW-0375">Hydrogen ion transport</keyword>
<evidence type="ECO:0000259" key="10">
    <source>
        <dbReference type="Pfam" id="PF00137"/>
    </source>
</evidence>
<protein>
    <recommendedName>
        <fullName evidence="9">V-type proton ATPase proteolipid subunit</fullName>
    </recommendedName>
</protein>
<accession>F0ZEX8</accession>
<dbReference type="GO" id="GO:0046961">
    <property type="term" value="F:proton-transporting ATPase activity, rotational mechanism"/>
    <property type="evidence" value="ECO:0007669"/>
    <property type="project" value="InterPro"/>
</dbReference>
<comment type="subcellular location">
    <subcellularLocation>
        <location evidence="1">Endomembrane system</location>
        <topology evidence="1">Multi-pass membrane protein</topology>
    </subcellularLocation>
    <subcellularLocation>
        <location evidence="9">Vacuole membrane</location>
        <topology evidence="9">Multi-pass membrane protein</topology>
    </subcellularLocation>
</comment>
<reference evidence="12" key="1">
    <citation type="journal article" date="2011" name="Genome Biol.">
        <title>Comparative genomics of the social amoebae Dictyostelium discoideum and Dictyostelium purpureum.</title>
        <authorList>
            <consortium name="US DOE Joint Genome Institute (JGI-PGF)"/>
            <person name="Sucgang R."/>
            <person name="Kuo A."/>
            <person name="Tian X."/>
            <person name="Salerno W."/>
            <person name="Parikh A."/>
            <person name="Feasley C.L."/>
            <person name="Dalin E."/>
            <person name="Tu H."/>
            <person name="Huang E."/>
            <person name="Barry K."/>
            <person name="Lindquist E."/>
            <person name="Shapiro H."/>
            <person name="Bruce D."/>
            <person name="Schmutz J."/>
            <person name="Salamov A."/>
            <person name="Fey P."/>
            <person name="Gaudet P."/>
            <person name="Anjard C."/>
            <person name="Babu M.M."/>
            <person name="Basu S."/>
            <person name="Bushmanova Y."/>
            <person name="van der Wel H."/>
            <person name="Katoh-Kurasawa M."/>
            <person name="Dinh C."/>
            <person name="Coutinho P.M."/>
            <person name="Saito T."/>
            <person name="Elias M."/>
            <person name="Schaap P."/>
            <person name="Kay R.R."/>
            <person name="Henrissat B."/>
            <person name="Eichinger L."/>
            <person name="Rivero F."/>
            <person name="Putnam N.H."/>
            <person name="West C.M."/>
            <person name="Loomis W.F."/>
            <person name="Chisholm R.L."/>
            <person name="Shaulsky G."/>
            <person name="Strassmann J.E."/>
            <person name="Queller D.C."/>
            <person name="Kuspa A."/>
            <person name="Grigoriev I.V."/>
        </authorList>
    </citation>
    <scope>NUCLEOTIDE SEQUENCE [LARGE SCALE GENOMIC DNA]</scope>
    <source>
        <strain evidence="12">QSDP1</strain>
    </source>
</reference>
<dbReference type="CDD" id="cd18176">
    <property type="entry name" value="ATP-synt_Vo_c_ATP6C_rpt2"/>
    <property type="match status" value="1"/>
</dbReference>
<dbReference type="FunFam" id="1.20.120.610:FF:000001">
    <property type="entry name" value="V-type proton ATPase proteolipid subunit"/>
    <property type="match status" value="1"/>
</dbReference>
<dbReference type="RefSeq" id="XP_003285982.1">
    <property type="nucleotide sequence ID" value="XM_003285934.1"/>
</dbReference>
<dbReference type="Proteomes" id="UP000001064">
    <property type="component" value="Unassembled WGS sequence"/>
</dbReference>
<dbReference type="KEGG" id="dpp:DICPUDRAFT_76883"/>
<evidence type="ECO:0000313" key="12">
    <source>
        <dbReference type="Proteomes" id="UP000001064"/>
    </source>
</evidence>
<keyword evidence="3 9" id="KW-0813">Transport</keyword>
<evidence type="ECO:0000256" key="4">
    <source>
        <dbReference type="ARBA" id="ARBA00022692"/>
    </source>
</evidence>
<evidence type="ECO:0000256" key="2">
    <source>
        <dbReference type="ARBA" id="ARBA00007296"/>
    </source>
</evidence>
<feature type="transmembrane region" description="Helical" evidence="9">
    <location>
        <begin position="29"/>
        <end position="54"/>
    </location>
</feature>
<evidence type="ECO:0000256" key="5">
    <source>
        <dbReference type="ARBA" id="ARBA00022781"/>
    </source>
</evidence>
<keyword evidence="12" id="KW-1185">Reference proteome</keyword>
<keyword evidence="7 9" id="KW-0406">Ion transport</keyword>
<dbReference type="InterPro" id="IPR000245">
    <property type="entry name" value="ATPase_proteolipid_csu"/>
</dbReference>
<dbReference type="VEuPathDB" id="AmoebaDB:DICPUDRAFT_76883"/>
<evidence type="ECO:0000256" key="3">
    <source>
        <dbReference type="ARBA" id="ARBA00022448"/>
    </source>
</evidence>
<dbReference type="eggNOG" id="KOG0232">
    <property type="taxonomic scope" value="Eukaryota"/>
</dbReference>
<dbReference type="SUPFAM" id="SSF81333">
    <property type="entry name" value="F1F0 ATP synthase subunit C"/>
    <property type="match status" value="1"/>
</dbReference>
<dbReference type="InterPro" id="IPR002379">
    <property type="entry name" value="ATPase_proteolipid_c-like_dom"/>
</dbReference>
<dbReference type="GO" id="GO:0016020">
    <property type="term" value="C:membrane"/>
    <property type="evidence" value="ECO:0000318"/>
    <property type="project" value="GO_Central"/>
</dbReference>
<dbReference type="EMBL" id="GL870998">
    <property type="protein sequence ID" value="EGC37508.1"/>
    <property type="molecule type" value="Genomic_DNA"/>
</dbReference>
<proteinExistence type="inferred from homology"/>
<dbReference type="AlphaFoldDB" id="F0ZEX8"/>
<dbReference type="PRINTS" id="PR00122">
    <property type="entry name" value="VACATPASE"/>
</dbReference>
<feature type="domain" description="V-ATPase proteolipid subunit C-like" evidence="10">
    <location>
        <begin position="37"/>
        <end position="96"/>
    </location>
</feature>
<evidence type="ECO:0000256" key="7">
    <source>
        <dbReference type="ARBA" id="ARBA00023065"/>
    </source>
</evidence>
<dbReference type="OrthoDB" id="1744869at2759"/>
<dbReference type="InterPro" id="IPR035921">
    <property type="entry name" value="F/V-ATP_Csub_sf"/>
</dbReference>
<dbReference type="GO" id="GO:0005774">
    <property type="term" value="C:vacuolar membrane"/>
    <property type="evidence" value="ECO:0007669"/>
    <property type="project" value="UniProtKB-SubCell"/>
</dbReference>
<sequence length="195" mass="20177">MFQLLNLLASLSPELYLNGNRIITDACPVYAPFFGAMGIAGALIFTVMGAAYGTAKASVGISNMGVLKPDLVIKAFIPVIFAGVIAIYGLIICVILVGGIKVDKPYTLLKAFTDLGSGLTVGLCGLAAGCAIGIVGDSGVRGFGQQQKLYVIMMLILIFSEALGLYGLIIGILLSSVSDSYCPGSILTPNGYVDL</sequence>
<evidence type="ECO:0000256" key="1">
    <source>
        <dbReference type="ARBA" id="ARBA00004127"/>
    </source>
</evidence>
<dbReference type="GO" id="GO:0033179">
    <property type="term" value="C:proton-transporting V-type ATPase, V0 domain"/>
    <property type="evidence" value="ECO:0007669"/>
    <property type="project" value="InterPro"/>
</dbReference>
<keyword evidence="6 9" id="KW-1133">Transmembrane helix</keyword>
<evidence type="ECO:0000313" key="11">
    <source>
        <dbReference type="EMBL" id="EGC37508.1"/>
    </source>
</evidence>
<dbReference type="GeneID" id="10499700"/>
<dbReference type="Pfam" id="PF00137">
    <property type="entry name" value="ATP-synt_C"/>
    <property type="match status" value="2"/>
</dbReference>
<feature type="transmembrane region" description="Helical" evidence="9">
    <location>
        <begin position="75"/>
        <end position="97"/>
    </location>
</feature>
<dbReference type="FunCoup" id="F0ZEX8">
    <property type="interactions" value="429"/>
</dbReference>
<dbReference type="Gene3D" id="1.20.120.610">
    <property type="entry name" value="lithium bound rotor ring of v- atpase"/>
    <property type="match status" value="1"/>
</dbReference>